<dbReference type="Proteomes" id="UP000284644">
    <property type="component" value="Unassembled WGS sequence"/>
</dbReference>
<comment type="caution">
    <text evidence="2">The sequence shown here is derived from an EMBL/GenBank/DDBJ whole genome shotgun (WGS) entry which is preliminary data.</text>
</comment>
<dbReference type="RefSeq" id="WP_118045168.1">
    <property type="nucleotide sequence ID" value="NZ_JAAITD010000023.1"/>
</dbReference>
<evidence type="ECO:0000313" key="4">
    <source>
        <dbReference type="Proteomes" id="UP000284644"/>
    </source>
</evidence>
<organism evidence="2 5">
    <name type="scientific">Blautia obeum</name>
    <dbReference type="NCBI Taxonomy" id="40520"/>
    <lineage>
        <taxon>Bacteria</taxon>
        <taxon>Bacillati</taxon>
        <taxon>Bacillota</taxon>
        <taxon>Clostridia</taxon>
        <taxon>Lachnospirales</taxon>
        <taxon>Lachnospiraceae</taxon>
        <taxon>Blautia</taxon>
    </lineage>
</organism>
<dbReference type="Proteomes" id="UP000285897">
    <property type="component" value="Unassembled WGS sequence"/>
</dbReference>
<dbReference type="AlphaFoldDB" id="A0A415L2B5"/>
<dbReference type="EMBL" id="QROS01000025">
    <property type="protein sequence ID" value="RHL42698.1"/>
    <property type="molecule type" value="Genomic_DNA"/>
</dbReference>
<name>A0A415L2B5_9FIRM</name>
<proteinExistence type="predicted"/>
<evidence type="ECO:0000313" key="5">
    <source>
        <dbReference type="Proteomes" id="UP000285897"/>
    </source>
</evidence>
<protein>
    <submittedName>
        <fullName evidence="2">Uncharacterized protein</fullName>
    </submittedName>
</protein>
<dbReference type="Proteomes" id="UP000293506">
    <property type="component" value="Unassembled WGS sequence"/>
</dbReference>
<reference evidence="3 6" key="2">
    <citation type="journal article" date="2019" name="Science, e1252229">
        <title>Invertible promoters mediate bacterial phase variation, antibiotic resistance, and host adaptation in the gut.</title>
        <authorList>
            <person name="Jiang X."/>
            <person name="Hall A.B."/>
            <person name="Arthur T.D."/>
            <person name="Plichta D.R."/>
            <person name="Covington C.T."/>
            <person name="Poyet M."/>
            <person name="Crothers J."/>
            <person name="Moses P.L."/>
            <person name="Tolonen A.C."/>
            <person name="Vlamakis H."/>
            <person name="Alm E.J."/>
            <person name="Xavier R.J."/>
        </authorList>
    </citation>
    <scope>NUCLEOTIDE SEQUENCE [LARGE SCALE GENOMIC DNA]</scope>
    <source>
        <strain evidence="3">Af_0058</strain>
        <strain evidence="6">af_0058</strain>
    </source>
</reference>
<sequence length="311" mass="35944">MTKDENNLFHANYKYMWNKLSTTYYHVKTGTPKASHIQGGAYLPAYSICSKCFKTDYEPSIGTVDSIVQFYNQNLSPQINTYQFLHEKLEKTDEIRYQTKTINDQRFIGKYYGYYLSTSGENLGAVLQVYEDNDILKAVMITGIRNNEELFGNELADIFSNTPPTSKHFQTYFETRSTENQRCSFYEGTVDITTSSILIFLTSPIEPIRKMVITFNIDCFPPGYNRPYHGGLSFVMATSDGPFDTRVFKMGFINQITKANISLNDKGIRPIVKIYPHENYQLSLTSSEDRQWYELIMKHTHNPPASKNEFF</sequence>
<evidence type="ECO:0000313" key="3">
    <source>
        <dbReference type="EMBL" id="RYT66777.1"/>
    </source>
</evidence>
<accession>A0A415L2B5</accession>
<gene>
    <name evidence="2" type="ORF">DW021_16955</name>
    <name evidence="1" type="ORF">DW767_05910</name>
    <name evidence="3" type="ORF">EAI82_09540</name>
</gene>
<evidence type="ECO:0000313" key="1">
    <source>
        <dbReference type="EMBL" id="RHE14055.1"/>
    </source>
</evidence>
<dbReference type="EMBL" id="QSJW01000003">
    <property type="protein sequence ID" value="RHE14055.1"/>
    <property type="molecule type" value="Genomic_DNA"/>
</dbReference>
<reference evidence="4 5" key="1">
    <citation type="submission" date="2018-08" db="EMBL/GenBank/DDBJ databases">
        <title>A genome reference for cultivated species of the human gut microbiota.</title>
        <authorList>
            <person name="Zou Y."/>
            <person name="Xue W."/>
            <person name="Luo G."/>
        </authorList>
    </citation>
    <scope>NUCLEOTIDE SEQUENCE [LARGE SCALE GENOMIC DNA]</scope>
    <source>
        <strain evidence="2 5">AF37-6AC</strain>
        <strain evidence="1 4">AM29-25AC</strain>
    </source>
</reference>
<dbReference type="EMBL" id="RCXQ01000007">
    <property type="protein sequence ID" value="RYT66777.1"/>
    <property type="molecule type" value="Genomic_DNA"/>
</dbReference>
<evidence type="ECO:0000313" key="2">
    <source>
        <dbReference type="EMBL" id="RHL42698.1"/>
    </source>
</evidence>
<evidence type="ECO:0000313" key="6">
    <source>
        <dbReference type="Proteomes" id="UP000293506"/>
    </source>
</evidence>